<feature type="domain" description="UMOD/GP2/OIT3-like D8C" evidence="3">
    <location>
        <begin position="23"/>
        <end position="96"/>
    </location>
</feature>
<reference evidence="4" key="1">
    <citation type="journal article" date="2008" name="Nature">
        <title>The amphioxus genome and the evolution of the chordate karyotype.</title>
        <authorList>
            <consortium name="US DOE Joint Genome Institute (JGI-PGF)"/>
            <person name="Putnam N.H."/>
            <person name="Butts T."/>
            <person name="Ferrier D.E.K."/>
            <person name="Furlong R.F."/>
            <person name="Hellsten U."/>
            <person name="Kawashima T."/>
            <person name="Robinson-Rechavi M."/>
            <person name="Shoguchi E."/>
            <person name="Terry A."/>
            <person name="Yu J.-K."/>
            <person name="Benito-Gutierrez E.L."/>
            <person name="Dubchak I."/>
            <person name="Garcia-Fernandez J."/>
            <person name="Gibson-Brown J.J."/>
            <person name="Grigoriev I.V."/>
            <person name="Horton A.C."/>
            <person name="de Jong P.J."/>
            <person name="Jurka J."/>
            <person name="Kapitonov V.V."/>
            <person name="Kohara Y."/>
            <person name="Kuroki Y."/>
            <person name="Lindquist E."/>
            <person name="Lucas S."/>
            <person name="Osoegawa K."/>
            <person name="Pennacchio L.A."/>
            <person name="Salamov A.A."/>
            <person name="Satou Y."/>
            <person name="Sauka-Spengler T."/>
            <person name="Schmutz J."/>
            <person name="Shin-I T."/>
            <person name="Toyoda A."/>
            <person name="Bronner-Fraser M."/>
            <person name="Fujiyama A."/>
            <person name="Holland L.Z."/>
            <person name="Holland P.W.H."/>
            <person name="Satoh N."/>
            <person name="Rokhsar D.S."/>
        </authorList>
    </citation>
    <scope>NUCLEOTIDE SEQUENCE [LARGE SCALE GENOMIC DNA]</scope>
    <source>
        <strain evidence="4">S238N-H82</strain>
        <tissue evidence="4">Testes</tissue>
    </source>
</reference>
<dbReference type="PANTHER" id="PTHR36191:SF4">
    <property type="entry name" value="VWFD DOMAIN-CONTAINING PROTEIN"/>
    <property type="match status" value="1"/>
</dbReference>
<dbReference type="EMBL" id="GG666690">
    <property type="protein sequence ID" value="EEN43423.1"/>
    <property type="molecule type" value="Genomic_DNA"/>
</dbReference>
<evidence type="ECO:0000313" key="4">
    <source>
        <dbReference type="EMBL" id="EEN43423.1"/>
    </source>
</evidence>
<organism>
    <name type="scientific">Branchiostoma floridae</name>
    <name type="common">Florida lancelet</name>
    <name type="synonym">Amphioxus</name>
    <dbReference type="NCBI Taxonomy" id="7739"/>
    <lineage>
        <taxon>Eukaryota</taxon>
        <taxon>Metazoa</taxon>
        <taxon>Chordata</taxon>
        <taxon>Cephalochordata</taxon>
        <taxon>Leptocardii</taxon>
        <taxon>Amphioxiformes</taxon>
        <taxon>Branchiostomatidae</taxon>
        <taxon>Branchiostoma</taxon>
    </lineage>
</organism>
<protein>
    <recommendedName>
        <fullName evidence="3">UMOD/GP2/OIT3-like D8C domain-containing protein</fullName>
    </recommendedName>
</protein>
<proteinExistence type="predicted"/>
<evidence type="ECO:0000256" key="2">
    <source>
        <dbReference type="ARBA" id="ARBA00023157"/>
    </source>
</evidence>
<evidence type="ECO:0000256" key="1">
    <source>
        <dbReference type="ARBA" id="ARBA00022729"/>
    </source>
</evidence>
<dbReference type="InParanoid" id="C3ZVI9"/>
<accession>C3ZVI9</accession>
<gene>
    <name evidence="4" type="ORF">BRAFLDRAFT_100307</name>
</gene>
<keyword evidence="2" id="KW-1015">Disulfide bond</keyword>
<keyword evidence="1" id="KW-0732">Signal</keyword>
<dbReference type="Pfam" id="PF23283">
    <property type="entry name" value="D8C_UMOD"/>
    <property type="match status" value="1"/>
</dbReference>
<sequence>MAVVFQTSSPKAPGDQNPEWYRFMDAAGNQMPTQMPPSENRCGTDFPMWMREQHPSLADGEVSRQGCVYHSSSSPCRWDTTIQVRACSGGYFVYKLPKVPALIITILLS</sequence>
<dbReference type="PANTHER" id="PTHR36191">
    <property type="entry name" value="ENDO/EXONUCLEASE/PHOSPHATASE DOMAIN-CONTAINING PROTEIN-RELATED"/>
    <property type="match status" value="1"/>
</dbReference>
<dbReference type="InterPro" id="IPR057774">
    <property type="entry name" value="D8C_UMOD/GP2/OIT3-like"/>
</dbReference>
<dbReference type="AlphaFoldDB" id="C3ZVI9"/>
<evidence type="ECO:0000259" key="3">
    <source>
        <dbReference type="Pfam" id="PF23283"/>
    </source>
</evidence>
<name>C3ZVI9_BRAFL</name>